<dbReference type="AlphaFoldDB" id="A0AAD7KRL3"/>
<evidence type="ECO:0000313" key="3">
    <source>
        <dbReference type="Proteomes" id="UP001163823"/>
    </source>
</evidence>
<proteinExistence type="inferred from homology"/>
<dbReference type="InterPro" id="IPR029058">
    <property type="entry name" value="AB_hydrolase_fold"/>
</dbReference>
<dbReference type="Gene3D" id="3.40.50.12670">
    <property type="match status" value="1"/>
</dbReference>
<accession>A0AAD7KRL3</accession>
<dbReference type="GO" id="GO:0004185">
    <property type="term" value="F:serine-type carboxypeptidase activity"/>
    <property type="evidence" value="ECO:0007669"/>
    <property type="project" value="InterPro"/>
</dbReference>
<comment type="similarity">
    <text evidence="1">Belongs to the peptidase S10 family.</text>
</comment>
<dbReference type="SUPFAM" id="SSF53474">
    <property type="entry name" value="alpha/beta-Hydrolases"/>
    <property type="match status" value="1"/>
</dbReference>
<reference evidence="2" key="1">
    <citation type="journal article" date="2023" name="Science">
        <title>Elucidation of the pathway for biosynthesis of saponin adjuvants from the soapbark tree.</title>
        <authorList>
            <person name="Reed J."/>
            <person name="Orme A."/>
            <person name="El-Demerdash A."/>
            <person name="Owen C."/>
            <person name="Martin L.B.B."/>
            <person name="Misra R.C."/>
            <person name="Kikuchi S."/>
            <person name="Rejzek M."/>
            <person name="Martin A.C."/>
            <person name="Harkess A."/>
            <person name="Leebens-Mack J."/>
            <person name="Louveau T."/>
            <person name="Stephenson M.J."/>
            <person name="Osbourn A."/>
        </authorList>
    </citation>
    <scope>NUCLEOTIDE SEQUENCE</scope>
    <source>
        <strain evidence="2">S10</strain>
    </source>
</reference>
<keyword evidence="3" id="KW-1185">Reference proteome</keyword>
<dbReference type="Proteomes" id="UP001163823">
    <property type="component" value="Chromosome 14"/>
</dbReference>
<dbReference type="Pfam" id="PF00450">
    <property type="entry name" value="Peptidase_S10"/>
    <property type="match status" value="1"/>
</dbReference>
<dbReference type="EMBL" id="JARAOO010000014">
    <property type="protein sequence ID" value="KAJ7944542.1"/>
    <property type="molecule type" value="Genomic_DNA"/>
</dbReference>
<sequence>MEFLIPPVELYQFGCRGTVKAWKRCNSNILFTKDVQSSIGYHRYLSTKDLRVLVYSGDHDMVFPYLGTLRWIKRLNSTIVNDWRPWLVDDQIAGRVSQPSNICNYQGSRTHSSRVRAKKLL</sequence>
<dbReference type="KEGG" id="qsa:O6P43_033924"/>
<keyword evidence="2" id="KW-0121">Carboxypeptidase</keyword>
<gene>
    <name evidence="2" type="ORF">O6P43_033924</name>
</gene>
<organism evidence="2 3">
    <name type="scientific">Quillaja saponaria</name>
    <name type="common">Soap bark tree</name>
    <dbReference type="NCBI Taxonomy" id="32244"/>
    <lineage>
        <taxon>Eukaryota</taxon>
        <taxon>Viridiplantae</taxon>
        <taxon>Streptophyta</taxon>
        <taxon>Embryophyta</taxon>
        <taxon>Tracheophyta</taxon>
        <taxon>Spermatophyta</taxon>
        <taxon>Magnoliopsida</taxon>
        <taxon>eudicotyledons</taxon>
        <taxon>Gunneridae</taxon>
        <taxon>Pentapetalae</taxon>
        <taxon>rosids</taxon>
        <taxon>fabids</taxon>
        <taxon>Fabales</taxon>
        <taxon>Quillajaceae</taxon>
        <taxon>Quillaja</taxon>
    </lineage>
</organism>
<name>A0AAD7KRL3_QUISA</name>
<keyword evidence="2" id="KW-0645">Protease</keyword>
<evidence type="ECO:0000256" key="1">
    <source>
        <dbReference type="ARBA" id="ARBA00009431"/>
    </source>
</evidence>
<evidence type="ECO:0000313" key="2">
    <source>
        <dbReference type="EMBL" id="KAJ7944542.1"/>
    </source>
</evidence>
<dbReference type="InterPro" id="IPR001563">
    <property type="entry name" value="Peptidase_S10"/>
</dbReference>
<keyword evidence="2" id="KW-0378">Hydrolase</keyword>
<protein>
    <submittedName>
        <fullName evidence="2">Serine carboxypeptidase</fullName>
    </submittedName>
</protein>
<comment type="caution">
    <text evidence="2">The sequence shown here is derived from an EMBL/GenBank/DDBJ whole genome shotgun (WGS) entry which is preliminary data.</text>
</comment>
<dbReference type="GO" id="GO:0006508">
    <property type="term" value="P:proteolysis"/>
    <property type="evidence" value="ECO:0007669"/>
    <property type="project" value="InterPro"/>
</dbReference>